<dbReference type="EMBL" id="VLKI01000004">
    <property type="protein sequence ID" value="TWH87764.1"/>
    <property type="molecule type" value="Genomic_DNA"/>
</dbReference>
<dbReference type="Gene3D" id="2.30.110.10">
    <property type="entry name" value="Electron Transport, Fmn-binding Protein, Chain A"/>
    <property type="match status" value="1"/>
</dbReference>
<proteinExistence type="predicted"/>
<keyword evidence="1" id="KW-0812">Transmembrane</keyword>
<keyword evidence="1" id="KW-1133">Transmembrane helix</keyword>
<evidence type="ECO:0000256" key="1">
    <source>
        <dbReference type="SAM" id="Phobius"/>
    </source>
</evidence>
<dbReference type="InterPro" id="IPR011576">
    <property type="entry name" value="Pyridox_Oxase_N"/>
</dbReference>
<protein>
    <submittedName>
        <fullName evidence="3">General stress protein 26</fullName>
    </submittedName>
</protein>
<reference evidence="3 4" key="1">
    <citation type="journal article" date="2015" name="Stand. Genomic Sci.">
        <title>Genomic Encyclopedia of Bacterial and Archaeal Type Strains, Phase III: the genomes of soil and plant-associated and newly described type strains.</title>
        <authorList>
            <person name="Whitman W.B."/>
            <person name="Woyke T."/>
            <person name="Klenk H.P."/>
            <person name="Zhou Y."/>
            <person name="Lilburn T.G."/>
            <person name="Beck B.J."/>
            <person name="De Vos P."/>
            <person name="Vandamme P."/>
            <person name="Eisen J.A."/>
            <person name="Garrity G."/>
            <person name="Hugenholtz P."/>
            <person name="Kyrpides N.C."/>
        </authorList>
    </citation>
    <scope>NUCLEOTIDE SEQUENCE [LARGE SCALE GENOMIC DNA]</scope>
    <source>
        <strain evidence="3 4">CGMCC 1.10115</strain>
    </source>
</reference>
<evidence type="ECO:0000259" key="2">
    <source>
        <dbReference type="Pfam" id="PF01243"/>
    </source>
</evidence>
<sequence>MSTPFFFKTVILIIFVGIIILNFYKIVLARRIICHKTDWNVQIKMEEMKGELCMSEQLKKKMMDMLDESGVGTLATIRNSKPFSRFMLFFYEDLTIYAATNKNTHKVEDIETNPNVHILLGLDVKNANGEYFEIEAKASIDSSPESRQKFWDEKLRNWLSGPDDPNYILLKLEPEHIRYFSKAGEHPEELSI</sequence>
<evidence type="ECO:0000313" key="4">
    <source>
        <dbReference type="Proteomes" id="UP000318667"/>
    </source>
</evidence>
<dbReference type="SUPFAM" id="SSF50475">
    <property type="entry name" value="FMN-binding split barrel"/>
    <property type="match status" value="1"/>
</dbReference>
<feature type="transmembrane region" description="Helical" evidence="1">
    <location>
        <begin position="6"/>
        <end position="24"/>
    </location>
</feature>
<name>A0A562JXS7_9BACI</name>
<evidence type="ECO:0000313" key="3">
    <source>
        <dbReference type="EMBL" id="TWH87764.1"/>
    </source>
</evidence>
<keyword evidence="4" id="KW-1185">Reference proteome</keyword>
<gene>
    <name evidence="3" type="ORF">IQ19_02012</name>
</gene>
<feature type="domain" description="Pyridoxamine 5'-phosphate oxidase N-terminal" evidence="2">
    <location>
        <begin position="58"/>
        <end position="179"/>
    </location>
</feature>
<organism evidence="3 4">
    <name type="scientific">Cytobacillus oceanisediminis</name>
    <dbReference type="NCBI Taxonomy" id="665099"/>
    <lineage>
        <taxon>Bacteria</taxon>
        <taxon>Bacillati</taxon>
        <taxon>Bacillota</taxon>
        <taxon>Bacilli</taxon>
        <taxon>Bacillales</taxon>
        <taxon>Bacillaceae</taxon>
        <taxon>Cytobacillus</taxon>
    </lineage>
</organism>
<dbReference type="Pfam" id="PF01243">
    <property type="entry name" value="PNPOx_N"/>
    <property type="match status" value="1"/>
</dbReference>
<dbReference type="AlphaFoldDB" id="A0A562JXS7"/>
<dbReference type="InterPro" id="IPR052917">
    <property type="entry name" value="Stress-Dev_Protein"/>
</dbReference>
<dbReference type="Proteomes" id="UP000318667">
    <property type="component" value="Unassembled WGS sequence"/>
</dbReference>
<dbReference type="PANTHER" id="PTHR34818:SF1">
    <property type="entry name" value="PROTEIN BLI-3"/>
    <property type="match status" value="1"/>
</dbReference>
<dbReference type="InterPro" id="IPR012349">
    <property type="entry name" value="Split_barrel_FMN-bd"/>
</dbReference>
<dbReference type="PANTHER" id="PTHR34818">
    <property type="entry name" value="PROTEIN BLI-3"/>
    <property type="match status" value="1"/>
</dbReference>
<comment type="caution">
    <text evidence="3">The sequence shown here is derived from an EMBL/GenBank/DDBJ whole genome shotgun (WGS) entry which is preliminary data.</text>
</comment>
<accession>A0A562JXS7</accession>
<keyword evidence="1" id="KW-0472">Membrane</keyword>